<dbReference type="InterPro" id="IPR012337">
    <property type="entry name" value="RNaseH-like_sf"/>
</dbReference>
<dbReference type="Gene3D" id="3.30.420.10">
    <property type="entry name" value="Ribonuclease H-like superfamily/Ribonuclease H"/>
    <property type="match status" value="1"/>
</dbReference>
<keyword evidence="3" id="KW-1185">Reference proteome</keyword>
<evidence type="ECO:0000313" key="3">
    <source>
        <dbReference type="Proteomes" id="UP001596026"/>
    </source>
</evidence>
<dbReference type="PROSITE" id="PS50994">
    <property type="entry name" value="INTEGRASE"/>
    <property type="match status" value="1"/>
</dbReference>
<dbReference type="SUPFAM" id="SSF53098">
    <property type="entry name" value="Ribonuclease H-like"/>
    <property type="match status" value="1"/>
</dbReference>
<evidence type="ECO:0000259" key="1">
    <source>
        <dbReference type="PROSITE" id="PS50994"/>
    </source>
</evidence>
<dbReference type="PANTHER" id="PTHR46889">
    <property type="entry name" value="TRANSPOSASE INSF FOR INSERTION SEQUENCE IS3B-RELATED"/>
    <property type="match status" value="1"/>
</dbReference>
<feature type="domain" description="Integrase catalytic" evidence="1">
    <location>
        <begin position="37"/>
        <end position="202"/>
    </location>
</feature>
<dbReference type="RefSeq" id="WP_379967273.1">
    <property type="nucleotide sequence ID" value="NZ_JBHSGT010000063.1"/>
</dbReference>
<dbReference type="PANTHER" id="PTHR46889:SF4">
    <property type="entry name" value="TRANSPOSASE INSO FOR INSERTION SEQUENCE ELEMENT IS911B-RELATED"/>
    <property type="match status" value="1"/>
</dbReference>
<proteinExistence type="predicted"/>
<gene>
    <name evidence="2" type="ORF">ACFO3L_10730</name>
</gene>
<dbReference type="InterPro" id="IPR050900">
    <property type="entry name" value="Transposase_IS3/IS150/IS904"/>
</dbReference>
<accession>A0ABV9M5J0</accession>
<comment type="caution">
    <text evidence="2">The sequence shown here is derived from an EMBL/GenBank/DDBJ whole genome shotgun (WGS) entry which is preliminary data.</text>
</comment>
<dbReference type="Pfam" id="PF13333">
    <property type="entry name" value="rve_2"/>
    <property type="match status" value="1"/>
</dbReference>
<dbReference type="EMBL" id="JBHSGT010000063">
    <property type="protein sequence ID" value="MFC4711077.1"/>
    <property type="molecule type" value="Genomic_DNA"/>
</dbReference>
<dbReference type="Proteomes" id="UP001596026">
    <property type="component" value="Unassembled WGS sequence"/>
</dbReference>
<dbReference type="Pfam" id="PF00665">
    <property type="entry name" value="rve"/>
    <property type="match status" value="1"/>
</dbReference>
<evidence type="ECO:0000313" key="2">
    <source>
        <dbReference type="EMBL" id="MFC4711077.1"/>
    </source>
</evidence>
<name>A0ABV9M5J0_9ENTE</name>
<dbReference type="NCBIfam" id="NF033516">
    <property type="entry name" value="transpos_IS3"/>
    <property type="match status" value="1"/>
</dbReference>
<dbReference type="InterPro" id="IPR048020">
    <property type="entry name" value="Transpos_IS3"/>
</dbReference>
<sequence>MSYETNQINCKTPPHGITKSAKIPYSIAKKYLNCNFHADHPNEKWLTDVSEFKYFESNQVKKLYLSASLDLANHRIVSFVVSDRNDNKLVFDTFDEVVHKEPNAHPLFHSDRGFQYTSKQINQRLKNFGMWQSMSRVAKCIDNGPMEGFLGMLKREKYYRRQFTSRESLVSMIEKYIHYYNHGRYQRCLNSMAPLQVHQQLLSVV</sequence>
<dbReference type="InterPro" id="IPR001584">
    <property type="entry name" value="Integrase_cat-core"/>
</dbReference>
<dbReference type="InterPro" id="IPR036397">
    <property type="entry name" value="RNaseH_sf"/>
</dbReference>
<protein>
    <submittedName>
        <fullName evidence="2">IS3 family transposase</fullName>
    </submittedName>
</protein>
<organism evidence="2 3">
    <name type="scientific">Enterococcus eurekensis</name>
    <dbReference type="NCBI Taxonomy" id="1159753"/>
    <lineage>
        <taxon>Bacteria</taxon>
        <taxon>Bacillati</taxon>
        <taxon>Bacillota</taxon>
        <taxon>Bacilli</taxon>
        <taxon>Lactobacillales</taxon>
        <taxon>Enterococcaceae</taxon>
        <taxon>Enterococcus</taxon>
    </lineage>
</organism>
<reference evidence="3" key="1">
    <citation type="journal article" date="2019" name="Int. J. Syst. Evol. Microbiol.">
        <title>The Global Catalogue of Microorganisms (GCM) 10K type strain sequencing project: providing services to taxonomists for standard genome sequencing and annotation.</title>
        <authorList>
            <consortium name="The Broad Institute Genomics Platform"/>
            <consortium name="The Broad Institute Genome Sequencing Center for Infectious Disease"/>
            <person name="Wu L."/>
            <person name="Ma J."/>
        </authorList>
    </citation>
    <scope>NUCLEOTIDE SEQUENCE [LARGE SCALE GENOMIC DNA]</scope>
    <source>
        <strain evidence="3">CGMCC 1.19061</strain>
    </source>
</reference>